<sequence>MFMLMEGTRMASFSLSSSAAAADDRRPVHFPPPSSSTAPSSMDVHSEANNDVGSGNTIKTMLLESPAVAGAVLCCPSSSSSPSLVVLFMITLLEAPGSVRRGFASLEDEQTNEMFDDDDIEWSEEEEDNEPVEPNCVDRCLAVGRRPDEADFSEKWKREFSKRPTWFHADMALHQILRGRATGFRWPLYSRIIIQRSLFGIGCFVQRHAWLIIVFVLALFTLFCCGLRYVYIETDIVKLWVSEGGRLNEELNFLSTLQKANRRNLTQDSPYEQRHFLSEDLDERLFEIPEDEAPISSYQVLIQTADHLTPSRNVLTKKELLRHVQLLHEITQLRVHKFGMPEIC</sequence>
<keyword evidence="4 8" id="KW-1133">Transmembrane helix</keyword>
<feature type="transmembrane region" description="Helical" evidence="8">
    <location>
        <begin position="209"/>
        <end position="231"/>
    </location>
</feature>
<dbReference type="Proteomes" id="UP000887572">
    <property type="component" value="Unplaced"/>
</dbReference>
<keyword evidence="5 8" id="KW-0472">Membrane</keyword>
<name>A0A914HFM4_GLORO</name>
<accession>A0A914HFM4</accession>
<dbReference type="AlphaFoldDB" id="A0A914HFM4"/>
<dbReference type="WBParaSite" id="Gr19_v10_g16183.t1">
    <property type="protein sequence ID" value="Gr19_v10_g16183.t1"/>
    <property type="gene ID" value="Gr19_v10_g16183"/>
</dbReference>
<evidence type="ECO:0000256" key="8">
    <source>
        <dbReference type="SAM" id="Phobius"/>
    </source>
</evidence>
<organism evidence="9 10">
    <name type="scientific">Globodera rostochiensis</name>
    <name type="common">Golden nematode worm</name>
    <name type="synonym">Heterodera rostochiensis</name>
    <dbReference type="NCBI Taxonomy" id="31243"/>
    <lineage>
        <taxon>Eukaryota</taxon>
        <taxon>Metazoa</taxon>
        <taxon>Ecdysozoa</taxon>
        <taxon>Nematoda</taxon>
        <taxon>Chromadorea</taxon>
        <taxon>Rhabditida</taxon>
        <taxon>Tylenchina</taxon>
        <taxon>Tylenchomorpha</taxon>
        <taxon>Tylenchoidea</taxon>
        <taxon>Heteroderidae</taxon>
        <taxon>Heteroderinae</taxon>
        <taxon>Globodera</taxon>
    </lineage>
</organism>
<evidence type="ECO:0000256" key="5">
    <source>
        <dbReference type="ARBA" id="ARBA00023136"/>
    </source>
</evidence>
<feature type="region of interest" description="Disordered" evidence="7">
    <location>
        <begin position="22"/>
        <end position="51"/>
    </location>
</feature>
<dbReference type="PANTHER" id="PTHR46022">
    <property type="entry name" value="PROTEIN PATCHED"/>
    <property type="match status" value="1"/>
</dbReference>
<protein>
    <submittedName>
        <fullName evidence="10">Uncharacterized protein</fullName>
    </submittedName>
</protein>
<evidence type="ECO:0000313" key="9">
    <source>
        <dbReference type="Proteomes" id="UP000887572"/>
    </source>
</evidence>
<keyword evidence="6" id="KW-0325">Glycoprotein</keyword>
<dbReference type="PANTHER" id="PTHR46022:SF1">
    <property type="entry name" value="PROTEIN PATCHED"/>
    <property type="match status" value="1"/>
</dbReference>
<evidence type="ECO:0000313" key="10">
    <source>
        <dbReference type="WBParaSite" id="Gr19_v10_g16183.t1"/>
    </source>
</evidence>
<proteinExistence type="inferred from homology"/>
<reference evidence="10" key="1">
    <citation type="submission" date="2022-11" db="UniProtKB">
        <authorList>
            <consortium name="WormBaseParasite"/>
        </authorList>
    </citation>
    <scope>IDENTIFICATION</scope>
</reference>
<dbReference type="GO" id="GO:0005886">
    <property type="term" value="C:plasma membrane"/>
    <property type="evidence" value="ECO:0007669"/>
    <property type="project" value="TreeGrafter"/>
</dbReference>
<evidence type="ECO:0000256" key="2">
    <source>
        <dbReference type="ARBA" id="ARBA00005585"/>
    </source>
</evidence>
<comment type="subcellular location">
    <subcellularLocation>
        <location evidence="1">Membrane</location>
        <topology evidence="1">Multi-pass membrane protein</topology>
    </subcellularLocation>
</comment>
<dbReference type="GO" id="GO:0097108">
    <property type="term" value="F:hedgehog family protein binding"/>
    <property type="evidence" value="ECO:0007669"/>
    <property type="project" value="TreeGrafter"/>
</dbReference>
<keyword evidence="9" id="KW-1185">Reference proteome</keyword>
<evidence type="ECO:0000256" key="3">
    <source>
        <dbReference type="ARBA" id="ARBA00022692"/>
    </source>
</evidence>
<evidence type="ECO:0000256" key="7">
    <source>
        <dbReference type="SAM" id="MobiDB-lite"/>
    </source>
</evidence>
<keyword evidence="3 8" id="KW-0812">Transmembrane</keyword>
<evidence type="ECO:0000256" key="6">
    <source>
        <dbReference type="ARBA" id="ARBA00023180"/>
    </source>
</evidence>
<dbReference type="GO" id="GO:0008158">
    <property type="term" value="F:hedgehog receptor activity"/>
    <property type="evidence" value="ECO:0007669"/>
    <property type="project" value="TreeGrafter"/>
</dbReference>
<comment type="similarity">
    <text evidence="2">Belongs to the patched family.</text>
</comment>
<evidence type="ECO:0000256" key="1">
    <source>
        <dbReference type="ARBA" id="ARBA00004141"/>
    </source>
</evidence>
<dbReference type="GO" id="GO:0005119">
    <property type="term" value="F:smoothened binding"/>
    <property type="evidence" value="ECO:0007669"/>
    <property type="project" value="TreeGrafter"/>
</dbReference>
<dbReference type="GO" id="GO:0045879">
    <property type="term" value="P:negative regulation of smoothened signaling pathway"/>
    <property type="evidence" value="ECO:0007669"/>
    <property type="project" value="TreeGrafter"/>
</dbReference>
<evidence type="ECO:0000256" key="4">
    <source>
        <dbReference type="ARBA" id="ARBA00022989"/>
    </source>
</evidence>